<protein>
    <submittedName>
        <fullName evidence="6">Myb DNA-binding domain-containing protein</fullName>
    </submittedName>
</protein>
<evidence type="ECO:0000259" key="5">
    <source>
        <dbReference type="PROSITE" id="PS51294"/>
    </source>
</evidence>
<proteinExistence type="predicted"/>
<keyword evidence="2" id="KW-0804">Transcription</keyword>
<feature type="compositionally biased region" description="Basic and acidic residues" evidence="4">
    <location>
        <begin position="773"/>
        <end position="784"/>
    </location>
</feature>
<dbReference type="Proteomes" id="UP000006671">
    <property type="component" value="Unassembled WGS sequence"/>
</dbReference>
<dbReference type="Gene3D" id="1.10.10.60">
    <property type="entry name" value="Homeodomain-like"/>
    <property type="match status" value="1"/>
</dbReference>
<dbReference type="InParanoid" id="D2V9R7"/>
<dbReference type="PANTHER" id="PTHR31442:SF40">
    <property type="entry name" value="HOMEODOMAIN-LIKE SUPERFAMILY PROTEIN"/>
    <property type="match status" value="1"/>
</dbReference>
<gene>
    <name evidence="6" type="ORF">NAEGRDRAFT_57540</name>
</gene>
<feature type="compositionally biased region" description="Low complexity" evidence="4">
    <location>
        <begin position="70"/>
        <end position="85"/>
    </location>
</feature>
<dbReference type="PROSITE" id="PS51294">
    <property type="entry name" value="HTH_MYB"/>
    <property type="match status" value="1"/>
</dbReference>
<name>D2V9R7_NAEGR</name>
<feature type="compositionally biased region" description="Low complexity" evidence="4">
    <location>
        <begin position="623"/>
        <end position="650"/>
    </location>
</feature>
<dbReference type="InterPro" id="IPR044841">
    <property type="entry name" value="LUX/BOA-like"/>
</dbReference>
<dbReference type="InterPro" id="IPR001005">
    <property type="entry name" value="SANT/Myb"/>
</dbReference>
<feature type="compositionally biased region" description="Polar residues" evidence="4">
    <location>
        <begin position="686"/>
        <end position="695"/>
    </location>
</feature>
<dbReference type="GeneID" id="8859595"/>
<dbReference type="eggNOG" id="KOG1601">
    <property type="taxonomic scope" value="Eukaryota"/>
</dbReference>
<dbReference type="eggNOG" id="KOG0157">
    <property type="taxonomic scope" value="Eukaryota"/>
</dbReference>
<dbReference type="FunFam" id="1.10.10.60:FF:000007">
    <property type="entry name" value="Two-component response regulator"/>
    <property type="match status" value="1"/>
</dbReference>
<dbReference type="GO" id="GO:0005634">
    <property type="term" value="C:nucleus"/>
    <property type="evidence" value="ECO:0007669"/>
    <property type="project" value="TreeGrafter"/>
</dbReference>
<dbReference type="NCBIfam" id="TIGR01557">
    <property type="entry name" value="myb_SHAQKYF"/>
    <property type="match status" value="1"/>
</dbReference>
<dbReference type="InterPro" id="IPR001128">
    <property type="entry name" value="Cyt_P450"/>
</dbReference>
<dbReference type="RefSeq" id="XP_002679373.1">
    <property type="nucleotide sequence ID" value="XM_002679327.1"/>
</dbReference>
<dbReference type="Gene3D" id="1.10.630.10">
    <property type="entry name" value="Cytochrome P450"/>
    <property type="match status" value="1"/>
</dbReference>
<dbReference type="InterPro" id="IPR006447">
    <property type="entry name" value="Myb_dom_plants"/>
</dbReference>
<accession>D2V9R7</accession>
<dbReference type="AlphaFoldDB" id="D2V9R7"/>
<keyword evidence="6" id="KW-0238">DNA-binding</keyword>
<feature type="region of interest" description="Disordered" evidence="4">
    <location>
        <begin position="764"/>
        <end position="822"/>
    </location>
</feature>
<dbReference type="OrthoDB" id="60033at2759"/>
<feature type="region of interest" description="Disordered" evidence="4">
    <location>
        <begin position="623"/>
        <end position="705"/>
    </location>
</feature>
<dbReference type="SUPFAM" id="SSF48264">
    <property type="entry name" value="Cytochrome P450"/>
    <property type="match status" value="1"/>
</dbReference>
<keyword evidence="7" id="KW-1185">Reference proteome</keyword>
<evidence type="ECO:0000256" key="3">
    <source>
        <dbReference type="ARBA" id="ARBA00023242"/>
    </source>
</evidence>
<feature type="domain" description="HTH myb-type" evidence="5">
    <location>
        <begin position="703"/>
        <end position="762"/>
    </location>
</feature>
<dbReference type="InterPro" id="IPR017930">
    <property type="entry name" value="Myb_dom"/>
</dbReference>
<keyword evidence="1" id="KW-0805">Transcription regulation</keyword>
<dbReference type="Pfam" id="PF00067">
    <property type="entry name" value="p450"/>
    <property type="match status" value="1"/>
</dbReference>
<dbReference type="PANTHER" id="PTHR31442">
    <property type="entry name" value="HOMEODOMAIN-LIKE SUPERFAMILY PROTEIN-RELATED"/>
    <property type="match status" value="1"/>
</dbReference>
<reference evidence="6 7" key="1">
    <citation type="journal article" date="2010" name="Cell">
        <title>The genome of Naegleria gruberi illuminates early eukaryotic versatility.</title>
        <authorList>
            <person name="Fritz-Laylin L.K."/>
            <person name="Prochnik S.E."/>
            <person name="Ginger M.L."/>
            <person name="Dacks J.B."/>
            <person name="Carpenter M.L."/>
            <person name="Field M.C."/>
            <person name="Kuo A."/>
            <person name="Paredez A."/>
            <person name="Chapman J."/>
            <person name="Pham J."/>
            <person name="Shu S."/>
            <person name="Neupane R."/>
            <person name="Cipriano M."/>
            <person name="Mancuso J."/>
            <person name="Tu H."/>
            <person name="Salamov A."/>
            <person name="Lindquist E."/>
            <person name="Shapiro H."/>
            <person name="Lucas S."/>
            <person name="Grigoriev I.V."/>
            <person name="Cande W.Z."/>
            <person name="Fulton C."/>
            <person name="Rokhsar D.S."/>
            <person name="Dawson S.C."/>
        </authorList>
    </citation>
    <scope>NUCLEOTIDE SEQUENCE [LARGE SCALE GENOMIC DNA]</scope>
    <source>
        <strain evidence="6 7">NEG-M</strain>
    </source>
</reference>
<dbReference type="GO" id="GO:0003677">
    <property type="term" value="F:DNA binding"/>
    <property type="evidence" value="ECO:0007669"/>
    <property type="project" value="UniProtKB-KW"/>
</dbReference>
<dbReference type="EMBL" id="GG738858">
    <property type="protein sequence ID" value="EFC46629.1"/>
    <property type="molecule type" value="Genomic_DNA"/>
</dbReference>
<dbReference type="KEGG" id="ngr:NAEGRDRAFT_57540"/>
<dbReference type="STRING" id="5762.D2V9R7"/>
<dbReference type="GO" id="GO:0003700">
    <property type="term" value="F:DNA-binding transcription factor activity"/>
    <property type="evidence" value="ECO:0007669"/>
    <property type="project" value="InterPro"/>
</dbReference>
<dbReference type="InterPro" id="IPR009057">
    <property type="entry name" value="Homeodomain-like_sf"/>
</dbReference>
<dbReference type="GO" id="GO:0005506">
    <property type="term" value="F:iron ion binding"/>
    <property type="evidence" value="ECO:0007669"/>
    <property type="project" value="InterPro"/>
</dbReference>
<dbReference type="SUPFAM" id="SSF46689">
    <property type="entry name" value="Homeodomain-like"/>
    <property type="match status" value="1"/>
</dbReference>
<organism evidence="7">
    <name type="scientific">Naegleria gruberi</name>
    <name type="common">Amoeba</name>
    <dbReference type="NCBI Taxonomy" id="5762"/>
    <lineage>
        <taxon>Eukaryota</taxon>
        <taxon>Discoba</taxon>
        <taxon>Heterolobosea</taxon>
        <taxon>Tetramitia</taxon>
        <taxon>Eutetramitia</taxon>
        <taxon>Vahlkampfiidae</taxon>
        <taxon>Naegleria</taxon>
    </lineage>
</organism>
<evidence type="ECO:0000256" key="4">
    <source>
        <dbReference type="SAM" id="MobiDB-lite"/>
    </source>
</evidence>
<feature type="region of interest" description="Disordered" evidence="4">
    <location>
        <begin position="69"/>
        <end position="118"/>
    </location>
</feature>
<dbReference type="GO" id="GO:0004497">
    <property type="term" value="F:monooxygenase activity"/>
    <property type="evidence" value="ECO:0007669"/>
    <property type="project" value="InterPro"/>
</dbReference>
<sequence>MLVFVAACFVLLNILALIIVYIYGKHVRTISKATHLPGYSHFHYFTLRFFNRPYFSNISNIDLYHNEDASNNQIPPTPNNIPSQNYDPANVQPNNYHPSSPTSSSDSSSTSSNEEDDSPLFKYQKHSYQFNPDEGVVIYNNDANKPSLTRAMSSTSFLNSLQNKYKRRQNNMATFLSMEDPSYQSCSCYWCKIWMTKLLNDCVGYYPCKNCKFAWDYQQKLDNVFLFPKYQILKSQMFGCSMWRLSLFLDNYLITSDSNTYFEIVNNPKLKHNFSDCRDRHVTNMNLISTKFHNGLESLDEEDILNTLDPNNFEKILNENLTQLTTSWMELFNEEVTSSMESLVLEEQRHSQKFVSVNIDDYLSSLLSNITEAVCKPESPDNSTKISPTSNLTSFESSNQQKNILMKLLKSCLSRSISLLQPKRTLLPMFKRSSKNKKESTINLPLPIPSICKLQLPANSRAFCDGQEHVLLYVTRALHYLSLNPEYQQLVQQEVDENFSQREDKTVLFRTFKYKFKYCNRVVQETFRLAAPVFTYAGEALESCRVGSGKPLPNTSRSHYNIPKSSKLLILFNLLNSDIRVWGKQSNQFNPDRFEQQSVDFPSSNTTDSQIHPFRTFILNQNSLQQQQQQTSTSTNSIVSNNINNNNSTKSNKKESKTKRKSKSLPNSSYDQLSSSDDKKKRTVEATVSPSVSSGDSEDLQAKNKKQRLSWTNELHQSFVEAVSVLGLDNAAPKAIKNLMGVSRVTTDHIKSHLQKYRLQIKKGDELLPPPKETPEIKETKEVTEPTPQETTQKTGKKKKKSTTSNIETSPVKEETPETVSVKNVEVISENLNNNNLNNLNEVKHHTQQSNSNSMEQSCSSRSNSIGFNNWNFHSNAHSNSIPSIYELHNSHVEKEHESSLLDHGMNNDASNSNFSFLKKSFLDNTNSGGSFLFDNSQSGFLVLPSLSNLGGDEPTSNHLPVFAEKEERTQNLPSSFGFNVNSKSSFLSESTSHPTTTNLTNNPPPPPPPQNQNEQCISFTNSSLQHYSSMLAEMCRTDDEIRQLFIDAKNNIKADEHFLLLLLGYRLGVMSEKRSKK</sequence>
<evidence type="ECO:0000313" key="7">
    <source>
        <dbReference type="Proteomes" id="UP000006671"/>
    </source>
</evidence>
<evidence type="ECO:0000256" key="1">
    <source>
        <dbReference type="ARBA" id="ARBA00023015"/>
    </source>
</evidence>
<evidence type="ECO:0000256" key="2">
    <source>
        <dbReference type="ARBA" id="ARBA00023163"/>
    </source>
</evidence>
<dbReference type="GO" id="GO:0016705">
    <property type="term" value="F:oxidoreductase activity, acting on paired donors, with incorporation or reduction of molecular oxygen"/>
    <property type="evidence" value="ECO:0007669"/>
    <property type="project" value="InterPro"/>
</dbReference>
<dbReference type="InterPro" id="IPR036396">
    <property type="entry name" value="Cyt_P450_sf"/>
</dbReference>
<dbReference type="VEuPathDB" id="AmoebaDB:NAEGRDRAFT_57540"/>
<dbReference type="Pfam" id="PF00249">
    <property type="entry name" value="Myb_DNA-binding"/>
    <property type="match status" value="1"/>
</dbReference>
<dbReference type="GO" id="GO:0020037">
    <property type="term" value="F:heme binding"/>
    <property type="evidence" value="ECO:0007669"/>
    <property type="project" value="InterPro"/>
</dbReference>
<evidence type="ECO:0000313" key="6">
    <source>
        <dbReference type="EMBL" id="EFC46629.1"/>
    </source>
</evidence>
<feature type="compositionally biased region" description="Low complexity" evidence="4">
    <location>
        <begin position="98"/>
        <end position="112"/>
    </location>
</feature>
<feature type="compositionally biased region" description="Polar residues" evidence="4">
    <location>
        <begin position="665"/>
        <end position="675"/>
    </location>
</feature>
<feature type="compositionally biased region" description="Low complexity" evidence="4">
    <location>
        <begin position="785"/>
        <end position="794"/>
    </location>
</feature>
<feature type="region of interest" description="Disordered" evidence="4">
    <location>
        <begin position="986"/>
        <end position="1016"/>
    </location>
</feature>
<keyword evidence="3" id="KW-0539">Nucleus</keyword>